<evidence type="ECO:0000313" key="3">
    <source>
        <dbReference type="Proteomes" id="UP000436692"/>
    </source>
</evidence>
<protein>
    <submittedName>
        <fullName evidence="2">GNAT family N-acetyltransferase</fullName>
    </submittedName>
</protein>
<reference evidence="2 3" key="1">
    <citation type="submission" date="2019-12" db="EMBL/GenBank/DDBJ databases">
        <title>Whole-genome sequencing of Allorhizobium vitis.</title>
        <authorList>
            <person name="Gan H.M."/>
            <person name="Szegedi E."/>
            <person name="Burr T."/>
            <person name="Savka M.A."/>
        </authorList>
    </citation>
    <scope>NUCLEOTIDE SEQUENCE [LARGE SCALE GENOMIC DNA]</scope>
    <source>
        <strain evidence="2 3">CG989</strain>
    </source>
</reference>
<dbReference type="CDD" id="cd04301">
    <property type="entry name" value="NAT_SF"/>
    <property type="match status" value="1"/>
</dbReference>
<dbReference type="InterPro" id="IPR050276">
    <property type="entry name" value="MshD_Acetyltransferase"/>
</dbReference>
<comment type="caution">
    <text evidence="2">The sequence shown here is derived from an EMBL/GenBank/DDBJ whole genome shotgun (WGS) entry which is preliminary data.</text>
</comment>
<proteinExistence type="predicted"/>
<feature type="domain" description="N-acetyltransferase" evidence="1">
    <location>
        <begin position="3"/>
        <end position="150"/>
    </location>
</feature>
<dbReference type="AlphaFoldDB" id="A0AAE4W9Z5"/>
<dbReference type="GO" id="GO:0016747">
    <property type="term" value="F:acyltransferase activity, transferring groups other than amino-acyl groups"/>
    <property type="evidence" value="ECO:0007669"/>
    <property type="project" value="InterPro"/>
</dbReference>
<dbReference type="Proteomes" id="UP000436692">
    <property type="component" value="Unassembled WGS sequence"/>
</dbReference>
<dbReference type="Gene3D" id="3.40.630.30">
    <property type="match status" value="1"/>
</dbReference>
<evidence type="ECO:0000259" key="1">
    <source>
        <dbReference type="PROSITE" id="PS51186"/>
    </source>
</evidence>
<dbReference type="PANTHER" id="PTHR43617:SF2">
    <property type="entry name" value="UPF0039 PROTEIN SLL0451"/>
    <property type="match status" value="1"/>
</dbReference>
<dbReference type="PROSITE" id="PS51186">
    <property type="entry name" value="GNAT"/>
    <property type="match status" value="1"/>
</dbReference>
<organism evidence="2 3">
    <name type="scientific">Agrobacterium vitis</name>
    <name type="common">Rhizobium vitis</name>
    <dbReference type="NCBI Taxonomy" id="373"/>
    <lineage>
        <taxon>Bacteria</taxon>
        <taxon>Pseudomonadati</taxon>
        <taxon>Pseudomonadota</taxon>
        <taxon>Alphaproteobacteria</taxon>
        <taxon>Hyphomicrobiales</taxon>
        <taxon>Rhizobiaceae</taxon>
        <taxon>Rhizobium/Agrobacterium group</taxon>
        <taxon>Agrobacterium</taxon>
    </lineage>
</organism>
<dbReference type="Pfam" id="PF13508">
    <property type="entry name" value="Acetyltransf_7"/>
    <property type="match status" value="1"/>
</dbReference>
<dbReference type="SUPFAM" id="SSF55729">
    <property type="entry name" value="Acyl-CoA N-acyltransferases (Nat)"/>
    <property type="match status" value="1"/>
</dbReference>
<gene>
    <name evidence="2" type="ORF">GOZ95_02060</name>
</gene>
<dbReference type="InterPro" id="IPR000182">
    <property type="entry name" value="GNAT_dom"/>
</dbReference>
<evidence type="ECO:0000313" key="2">
    <source>
        <dbReference type="EMBL" id="MUZ56240.1"/>
    </source>
</evidence>
<sequence>MELTFRLEAACDVQRIDRITQEAFKSNRYSSGTEAAIINALRAADALAVSLVAVADRGVVGHLAFSSVTIDGVHSGWFGLGPVSVLPDRQGQGIGSGLIENGLSRLKRWGAKGCVVLGAPSLYRRFGFEHYKALVLPGAAPEHFLALSLDGSVTSGIVAYHEGFSASS</sequence>
<dbReference type="EMBL" id="WPHM01000001">
    <property type="protein sequence ID" value="MUZ56240.1"/>
    <property type="molecule type" value="Genomic_DNA"/>
</dbReference>
<dbReference type="InterPro" id="IPR016181">
    <property type="entry name" value="Acyl_CoA_acyltransferase"/>
</dbReference>
<dbReference type="PANTHER" id="PTHR43617">
    <property type="entry name" value="L-AMINO ACID N-ACETYLTRANSFERASE"/>
    <property type="match status" value="1"/>
</dbReference>
<name>A0AAE4W9Z5_AGRVI</name>
<accession>A0AAE4W9Z5</accession>